<accession>A0A2P2NK44</accession>
<sequence length="30" mass="3532">MKMTLFYMLPSTGLSHPYIWRQHLSVFGCS</sequence>
<protein>
    <submittedName>
        <fullName evidence="1">Uncharacterized protein</fullName>
    </submittedName>
</protein>
<evidence type="ECO:0000313" key="1">
    <source>
        <dbReference type="EMBL" id="MBX42881.1"/>
    </source>
</evidence>
<reference evidence="1" key="1">
    <citation type="submission" date="2018-02" db="EMBL/GenBank/DDBJ databases">
        <title>Rhizophora mucronata_Transcriptome.</title>
        <authorList>
            <person name="Meera S.P."/>
            <person name="Sreeshan A."/>
            <person name="Augustine A."/>
        </authorList>
    </citation>
    <scope>NUCLEOTIDE SEQUENCE</scope>
    <source>
        <tissue evidence="1">Leaf</tissue>
    </source>
</reference>
<dbReference type="EMBL" id="GGEC01062397">
    <property type="protein sequence ID" value="MBX42881.1"/>
    <property type="molecule type" value="Transcribed_RNA"/>
</dbReference>
<name>A0A2P2NK44_RHIMU</name>
<dbReference type="AlphaFoldDB" id="A0A2P2NK44"/>
<organism evidence="1">
    <name type="scientific">Rhizophora mucronata</name>
    <name type="common">Asiatic mangrove</name>
    <dbReference type="NCBI Taxonomy" id="61149"/>
    <lineage>
        <taxon>Eukaryota</taxon>
        <taxon>Viridiplantae</taxon>
        <taxon>Streptophyta</taxon>
        <taxon>Embryophyta</taxon>
        <taxon>Tracheophyta</taxon>
        <taxon>Spermatophyta</taxon>
        <taxon>Magnoliopsida</taxon>
        <taxon>eudicotyledons</taxon>
        <taxon>Gunneridae</taxon>
        <taxon>Pentapetalae</taxon>
        <taxon>rosids</taxon>
        <taxon>fabids</taxon>
        <taxon>Malpighiales</taxon>
        <taxon>Rhizophoraceae</taxon>
        <taxon>Rhizophora</taxon>
    </lineage>
</organism>
<proteinExistence type="predicted"/>